<feature type="region of interest" description="Disordered" evidence="1">
    <location>
        <begin position="1"/>
        <end position="40"/>
    </location>
</feature>
<protein>
    <submittedName>
        <fullName evidence="2">Uncharacterized protein</fullName>
    </submittedName>
</protein>
<reference evidence="2" key="1">
    <citation type="submission" date="2023-07" db="EMBL/GenBank/DDBJ databases">
        <title>draft genome sequence of fig (Ficus carica).</title>
        <authorList>
            <person name="Takahashi T."/>
            <person name="Nishimura K."/>
        </authorList>
    </citation>
    <scope>NUCLEOTIDE SEQUENCE</scope>
</reference>
<evidence type="ECO:0000256" key="1">
    <source>
        <dbReference type="SAM" id="MobiDB-lite"/>
    </source>
</evidence>
<evidence type="ECO:0000313" key="3">
    <source>
        <dbReference type="Proteomes" id="UP001187192"/>
    </source>
</evidence>
<feature type="compositionally biased region" description="Low complexity" evidence="1">
    <location>
        <begin position="8"/>
        <end position="25"/>
    </location>
</feature>
<name>A0AA88A070_FICCA</name>
<proteinExistence type="predicted"/>
<dbReference type="PANTHER" id="PTHR46422">
    <property type="entry name" value="SERINE/THREONINE-PROTEIN PHOSPHATASE BSL3"/>
    <property type="match status" value="1"/>
</dbReference>
<gene>
    <name evidence="2" type="ORF">TIFTF001_011606</name>
</gene>
<keyword evidence="3" id="KW-1185">Reference proteome</keyword>
<comment type="caution">
    <text evidence="2">The sequence shown here is derived from an EMBL/GenBank/DDBJ whole genome shotgun (WGS) entry which is preliminary data.</text>
</comment>
<dbReference type="EMBL" id="BTGU01000014">
    <property type="protein sequence ID" value="GMN42390.1"/>
    <property type="molecule type" value="Genomic_DNA"/>
</dbReference>
<organism evidence="2 3">
    <name type="scientific">Ficus carica</name>
    <name type="common">Common fig</name>
    <dbReference type="NCBI Taxonomy" id="3494"/>
    <lineage>
        <taxon>Eukaryota</taxon>
        <taxon>Viridiplantae</taxon>
        <taxon>Streptophyta</taxon>
        <taxon>Embryophyta</taxon>
        <taxon>Tracheophyta</taxon>
        <taxon>Spermatophyta</taxon>
        <taxon>Magnoliopsida</taxon>
        <taxon>eudicotyledons</taxon>
        <taxon>Gunneridae</taxon>
        <taxon>Pentapetalae</taxon>
        <taxon>rosids</taxon>
        <taxon>fabids</taxon>
        <taxon>Rosales</taxon>
        <taxon>Moraceae</taxon>
        <taxon>Ficeae</taxon>
        <taxon>Ficus</taxon>
    </lineage>
</organism>
<dbReference type="PANTHER" id="PTHR46422:SF6">
    <property type="entry name" value="SERINE_THREONINE-PROTEIN PHOSPHATASE BSL1"/>
    <property type="match status" value="1"/>
</dbReference>
<sequence>MAGREAGGELPASGGGSPASVAGGEKIADDGEEFGSAPDLFGSCNGRISLTAEDLRRVGPAGEPPSPRAAHAVAAVGTMVVFQGGIGPAGILRMIFTVVVQGQGPGHRYGRVMDFVAQRYIVTVSGNDESFLIKIFAPQYILQPHLQSLIHQRH</sequence>
<dbReference type="AlphaFoldDB" id="A0AA88A070"/>
<evidence type="ECO:0000313" key="2">
    <source>
        <dbReference type="EMBL" id="GMN42390.1"/>
    </source>
</evidence>
<accession>A0AA88A070</accession>
<dbReference type="Proteomes" id="UP001187192">
    <property type="component" value="Unassembled WGS sequence"/>
</dbReference>